<dbReference type="CDD" id="cd07814">
    <property type="entry name" value="SRPBCC_CalC_Aha1-like"/>
    <property type="match status" value="1"/>
</dbReference>
<comment type="similarity">
    <text evidence="1">Belongs to the AHA1 family.</text>
</comment>
<reference evidence="3 4" key="1">
    <citation type="submission" date="2018-12" db="EMBL/GenBank/DDBJ databases">
        <title>The Draft Genome Sequence of the Soil Bacterium Pedobacter tournemirensis R1.</title>
        <authorList>
            <person name="He J."/>
        </authorList>
    </citation>
    <scope>NUCLEOTIDE SEQUENCE [LARGE SCALE GENOMIC DNA]</scope>
    <source>
        <strain evidence="3 4">R1</strain>
    </source>
</reference>
<proteinExistence type="inferred from homology"/>
<protein>
    <recommendedName>
        <fullName evidence="2">Activator of Hsp90 ATPase homologue 1/2-like C-terminal domain-containing protein</fullName>
    </recommendedName>
</protein>
<dbReference type="Gene3D" id="3.30.530.20">
    <property type="match status" value="2"/>
</dbReference>
<name>A0A4Q0MBG4_9SPHI</name>
<dbReference type="Pfam" id="PF08327">
    <property type="entry name" value="AHSA1"/>
    <property type="match status" value="2"/>
</dbReference>
<evidence type="ECO:0000313" key="4">
    <source>
        <dbReference type="Proteomes" id="UP000290848"/>
    </source>
</evidence>
<evidence type="ECO:0000256" key="1">
    <source>
        <dbReference type="ARBA" id="ARBA00006817"/>
    </source>
</evidence>
<evidence type="ECO:0000259" key="2">
    <source>
        <dbReference type="Pfam" id="PF08327"/>
    </source>
</evidence>
<comment type="caution">
    <text evidence="3">The sequence shown here is derived from an EMBL/GenBank/DDBJ whole genome shotgun (WGS) entry which is preliminary data.</text>
</comment>
<gene>
    <name evidence="3" type="ORF">EKH83_09955</name>
</gene>
<feature type="domain" description="Activator of Hsp90 ATPase homologue 1/2-like C-terminal" evidence="2">
    <location>
        <begin position="16"/>
        <end position="139"/>
    </location>
</feature>
<accession>A0A4Q0MBG4</accession>
<dbReference type="InterPro" id="IPR013538">
    <property type="entry name" value="ASHA1/2-like_C"/>
</dbReference>
<sequence length="292" mass="33293">METTSKTIITIETTINAPVEKVWNTWTNTDAITKWNSASPDWHTPKAEHDLRPGGTFNYRMEAKDGSFGFDFEGVFNIVKPNEYLEYTLGDDRKVKIFFTSKGDETHVVESFEAEDMNPVEMQREGWQAILNNFKNYIEMQNNLVELHFEININAPTLKVFDTMLNREQYSVWTAPFCPTSYFDGSWEKGSKILFIGTDEKGEKGGMVAHIAENIPGKFISIKYDGLLKGNEEVTEGPEVESWAGAYENYTFTEENGGTLLSVDVTGTKEYQDFFTTAWPQALNKLKEICEL</sequence>
<dbReference type="Proteomes" id="UP000290848">
    <property type="component" value="Unassembled WGS sequence"/>
</dbReference>
<evidence type="ECO:0000313" key="3">
    <source>
        <dbReference type="EMBL" id="RXF70189.1"/>
    </source>
</evidence>
<dbReference type="InterPro" id="IPR023393">
    <property type="entry name" value="START-like_dom_sf"/>
</dbReference>
<dbReference type="EMBL" id="RXOC01000005">
    <property type="protein sequence ID" value="RXF70189.1"/>
    <property type="molecule type" value="Genomic_DNA"/>
</dbReference>
<dbReference type="RefSeq" id="WP_128769262.1">
    <property type="nucleotide sequence ID" value="NZ_RXOC01000005.1"/>
</dbReference>
<dbReference type="AlphaFoldDB" id="A0A4Q0MBG4"/>
<dbReference type="CDD" id="cd08897">
    <property type="entry name" value="SRPBCC_CalC_Aha1-like_4"/>
    <property type="match status" value="1"/>
</dbReference>
<feature type="domain" description="Activator of Hsp90 ATPase homologue 1/2-like C-terminal" evidence="2">
    <location>
        <begin position="154"/>
        <end position="290"/>
    </location>
</feature>
<organism evidence="3 4">
    <name type="scientific">Arcticibacter tournemirensis</name>
    <dbReference type="NCBI Taxonomy" id="699437"/>
    <lineage>
        <taxon>Bacteria</taxon>
        <taxon>Pseudomonadati</taxon>
        <taxon>Bacteroidota</taxon>
        <taxon>Sphingobacteriia</taxon>
        <taxon>Sphingobacteriales</taxon>
        <taxon>Sphingobacteriaceae</taxon>
        <taxon>Arcticibacter</taxon>
    </lineage>
</organism>
<dbReference type="SUPFAM" id="SSF55961">
    <property type="entry name" value="Bet v1-like"/>
    <property type="match status" value="2"/>
</dbReference>